<dbReference type="GO" id="GO:0005886">
    <property type="term" value="C:plasma membrane"/>
    <property type="evidence" value="ECO:0007669"/>
    <property type="project" value="UniProtKB-SubCell"/>
</dbReference>
<reference evidence="8 9" key="1">
    <citation type="submission" date="2020-07" db="EMBL/GenBank/DDBJ databases">
        <title>Moheibacter lacus sp. nov., a member of the family Flavobacteriaceae isolated from freshwater lake sediment.</title>
        <authorList>
            <person name="Liu Y."/>
        </authorList>
    </citation>
    <scope>NUCLEOTIDE SEQUENCE [LARGE SCALE GENOMIC DNA]</scope>
    <source>
        <strain evidence="8 9">BDHS18</strain>
    </source>
</reference>
<keyword evidence="9" id="KW-1185">Reference proteome</keyword>
<organism evidence="8 9">
    <name type="scientific">Moheibacter lacus</name>
    <dbReference type="NCBI Taxonomy" id="2745851"/>
    <lineage>
        <taxon>Bacteria</taxon>
        <taxon>Pseudomonadati</taxon>
        <taxon>Bacteroidota</taxon>
        <taxon>Flavobacteriia</taxon>
        <taxon>Flavobacteriales</taxon>
        <taxon>Weeksellaceae</taxon>
        <taxon>Moheibacter</taxon>
    </lineage>
</organism>
<keyword evidence="5 7" id="KW-1133">Transmembrane helix</keyword>
<evidence type="ECO:0000256" key="2">
    <source>
        <dbReference type="ARBA" id="ARBA00011006"/>
    </source>
</evidence>
<protein>
    <submittedName>
        <fullName evidence="8">GlsB/YeaQ/YmgE family stress response membrane protein</fullName>
    </submittedName>
</protein>
<keyword evidence="3" id="KW-1003">Cell membrane</keyword>
<sequence>METTSVLIFGAIEGVWSFLVYLVFGLIAAGIAKAITPGKDPGGFIISSIIGIVGAYLGHSMRAWLGLDTDNELNFLSISDWIFTVGGALILLFVWKLISKMFSRS</sequence>
<dbReference type="Pfam" id="PF04226">
    <property type="entry name" value="Transgly_assoc"/>
    <property type="match status" value="1"/>
</dbReference>
<comment type="similarity">
    <text evidence="2">Belongs to the UPF0410 family.</text>
</comment>
<gene>
    <name evidence="8" type="ORF">HU137_00850</name>
</gene>
<feature type="transmembrane region" description="Helical" evidence="7">
    <location>
        <begin position="43"/>
        <end position="61"/>
    </location>
</feature>
<evidence type="ECO:0000256" key="6">
    <source>
        <dbReference type="ARBA" id="ARBA00023136"/>
    </source>
</evidence>
<dbReference type="RefSeq" id="WP_182041920.1">
    <property type="nucleotide sequence ID" value="NZ_JACDZE010000001.1"/>
</dbReference>
<name>A0A838ZIY2_9FLAO</name>
<comment type="caution">
    <text evidence="8">The sequence shown here is derived from an EMBL/GenBank/DDBJ whole genome shotgun (WGS) entry which is preliminary data.</text>
</comment>
<evidence type="ECO:0000256" key="1">
    <source>
        <dbReference type="ARBA" id="ARBA00004651"/>
    </source>
</evidence>
<keyword evidence="6 7" id="KW-0472">Membrane</keyword>
<dbReference type="PANTHER" id="PTHR33884">
    <property type="entry name" value="UPF0410 PROTEIN YMGE"/>
    <property type="match status" value="1"/>
</dbReference>
<comment type="subcellular location">
    <subcellularLocation>
        <location evidence="1">Cell membrane</location>
        <topology evidence="1">Multi-pass membrane protein</topology>
    </subcellularLocation>
</comment>
<accession>A0A838ZIY2</accession>
<dbReference type="InterPro" id="IPR007341">
    <property type="entry name" value="Transgly_assoc"/>
</dbReference>
<dbReference type="PANTHER" id="PTHR33884:SF3">
    <property type="entry name" value="UPF0410 PROTEIN YMGE"/>
    <property type="match status" value="1"/>
</dbReference>
<feature type="transmembrane region" description="Helical" evidence="7">
    <location>
        <begin position="6"/>
        <end position="31"/>
    </location>
</feature>
<keyword evidence="4 7" id="KW-0812">Transmembrane</keyword>
<dbReference type="AlphaFoldDB" id="A0A838ZIY2"/>
<evidence type="ECO:0000256" key="3">
    <source>
        <dbReference type="ARBA" id="ARBA00022475"/>
    </source>
</evidence>
<evidence type="ECO:0000256" key="5">
    <source>
        <dbReference type="ARBA" id="ARBA00022989"/>
    </source>
</evidence>
<feature type="transmembrane region" description="Helical" evidence="7">
    <location>
        <begin position="81"/>
        <end position="98"/>
    </location>
</feature>
<evidence type="ECO:0000313" key="9">
    <source>
        <dbReference type="Proteomes" id="UP000552241"/>
    </source>
</evidence>
<proteinExistence type="inferred from homology"/>
<evidence type="ECO:0000256" key="7">
    <source>
        <dbReference type="SAM" id="Phobius"/>
    </source>
</evidence>
<evidence type="ECO:0000313" key="8">
    <source>
        <dbReference type="EMBL" id="MBA5628314.1"/>
    </source>
</evidence>
<dbReference type="EMBL" id="JACDZE010000001">
    <property type="protein sequence ID" value="MBA5628314.1"/>
    <property type="molecule type" value="Genomic_DNA"/>
</dbReference>
<dbReference type="Proteomes" id="UP000552241">
    <property type="component" value="Unassembled WGS sequence"/>
</dbReference>
<evidence type="ECO:0000256" key="4">
    <source>
        <dbReference type="ARBA" id="ARBA00022692"/>
    </source>
</evidence>